<sequence length="209" mass="22859">MIGPTGIPEILAQATKIATQGLSVYPALKQIPFGLILPFTLAPLAMWGILLVIAVYYLSVASLKAVLHPDQIDCRVLGLRRALSFSEIASIQRISVLNSLPILIIRPRAPDRPKILMPAIFDDNKAFNAWKSSFQVYQIEKEGEEHELKHLVMRDPALGATRRKDRSTTSAPSISSHGRLSPAFAWPSLSCSDSSWLLPVIAPLCPSPG</sequence>
<name>A0ABU5EGZ6_9PROT</name>
<dbReference type="EMBL" id="JAXCLW010000008">
    <property type="protein sequence ID" value="MDY0885172.1"/>
    <property type="molecule type" value="Genomic_DNA"/>
</dbReference>
<accession>A0ABU5EGZ6</accession>
<evidence type="ECO:0000313" key="3">
    <source>
        <dbReference type="Proteomes" id="UP001279642"/>
    </source>
</evidence>
<keyword evidence="1" id="KW-0812">Transmembrane</keyword>
<keyword evidence="1" id="KW-0472">Membrane</keyword>
<keyword evidence="3" id="KW-1185">Reference proteome</keyword>
<comment type="caution">
    <text evidence="2">The sequence shown here is derived from an EMBL/GenBank/DDBJ whole genome shotgun (WGS) entry which is preliminary data.</text>
</comment>
<dbReference type="Proteomes" id="UP001279642">
    <property type="component" value="Unassembled WGS sequence"/>
</dbReference>
<evidence type="ECO:0000256" key="1">
    <source>
        <dbReference type="SAM" id="Phobius"/>
    </source>
</evidence>
<protein>
    <submittedName>
        <fullName evidence="2">Uncharacterized protein</fullName>
    </submittedName>
</protein>
<evidence type="ECO:0000313" key="2">
    <source>
        <dbReference type="EMBL" id="MDY0885172.1"/>
    </source>
</evidence>
<proteinExistence type="predicted"/>
<gene>
    <name evidence="2" type="ORF">SMD27_20190</name>
</gene>
<keyword evidence="1" id="KW-1133">Transmembrane helix</keyword>
<reference evidence="2 3" key="1">
    <citation type="journal article" date="2016" name="Antonie Van Leeuwenhoek">
        <title>Dongia soli sp. nov., isolated from soil from Dokdo, Korea.</title>
        <authorList>
            <person name="Kim D.U."/>
            <person name="Lee H."/>
            <person name="Kim H."/>
            <person name="Kim S.G."/>
            <person name="Ka J.O."/>
        </authorList>
    </citation>
    <scope>NUCLEOTIDE SEQUENCE [LARGE SCALE GENOMIC DNA]</scope>
    <source>
        <strain evidence="2 3">D78</strain>
    </source>
</reference>
<organism evidence="2 3">
    <name type="scientific">Dongia soli</name>
    <dbReference type="NCBI Taxonomy" id="600628"/>
    <lineage>
        <taxon>Bacteria</taxon>
        <taxon>Pseudomonadati</taxon>
        <taxon>Pseudomonadota</taxon>
        <taxon>Alphaproteobacteria</taxon>
        <taxon>Rhodospirillales</taxon>
        <taxon>Dongiaceae</taxon>
        <taxon>Dongia</taxon>
    </lineage>
</organism>
<feature type="transmembrane region" description="Helical" evidence="1">
    <location>
        <begin position="35"/>
        <end position="58"/>
    </location>
</feature>
<dbReference type="RefSeq" id="WP_320510246.1">
    <property type="nucleotide sequence ID" value="NZ_JAXCLW010000008.1"/>
</dbReference>